<feature type="compositionally biased region" description="Low complexity" evidence="5">
    <location>
        <begin position="73"/>
        <end position="82"/>
    </location>
</feature>
<feature type="compositionally biased region" description="Basic and acidic residues" evidence="5">
    <location>
        <begin position="60"/>
        <end position="70"/>
    </location>
</feature>
<dbReference type="Pfam" id="PF14378">
    <property type="entry name" value="PAP2_3"/>
    <property type="match status" value="2"/>
</dbReference>
<dbReference type="InterPro" id="IPR026841">
    <property type="entry name" value="Aur1/Ipt1"/>
</dbReference>
<keyword evidence="2 6" id="KW-0812">Transmembrane</keyword>
<reference evidence="8" key="1">
    <citation type="journal article" date="2023" name="Mol. Phylogenet. Evol.">
        <title>Genome-scale phylogeny and comparative genomics of the fungal order Sordariales.</title>
        <authorList>
            <person name="Hensen N."/>
            <person name="Bonometti L."/>
            <person name="Westerberg I."/>
            <person name="Brannstrom I.O."/>
            <person name="Guillou S."/>
            <person name="Cros-Aarteil S."/>
            <person name="Calhoun S."/>
            <person name="Haridas S."/>
            <person name="Kuo A."/>
            <person name="Mondo S."/>
            <person name="Pangilinan J."/>
            <person name="Riley R."/>
            <person name="LaButti K."/>
            <person name="Andreopoulos B."/>
            <person name="Lipzen A."/>
            <person name="Chen C."/>
            <person name="Yan M."/>
            <person name="Daum C."/>
            <person name="Ng V."/>
            <person name="Clum A."/>
            <person name="Steindorff A."/>
            <person name="Ohm R.A."/>
            <person name="Martin F."/>
            <person name="Silar P."/>
            <person name="Natvig D.O."/>
            <person name="Lalanne C."/>
            <person name="Gautier V."/>
            <person name="Ament-Velasquez S.L."/>
            <person name="Kruys A."/>
            <person name="Hutchinson M.I."/>
            <person name="Powell A.J."/>
            <person name="Barry K."/>
            <person name="Miller A.N."/>
            <person name="Grigoriev I.V."/>
            <person name="Debuchy R."/>
            <person name="Gladieux P."/>
            <person name="Hiltunen Thoren M."/>
            <person name="Johannesson H."/>
        </authorList>
    </citation>
    <scope>NUCLEOTIDE SEQUENCE</scope>
    <source>
        <strain evidence="8">CBS 123565</strain>
    </source>
</reference>
<name>A0AAN6ZAA2_9PEZI</name>
<evidence type="ECO:0000256" key="1">
    <source>
        <dbReference type="ARBA" id="ARBA00004141"/>
    </source>
</evidence>
<feature type="region of interest" description="Disordered" evidence="5">
    <location>
        <begin position="53"/>
        <end position="92"/>
    </location>
</feature>
<dbReference type="EMBL" id="MU853422">
    <property type="protein sequence ID" value="KAK4131660.1"/>
    <property type="molecule type" value="Genomic_DNA"/>
</dbReference>
<dbReference type="PANTHER" id="PTHR31310:SF7">
    <property type="entry name" value="PA-PHOSPHATASE RELATED-FAMILY PROTEIN DDB_G0268928"/>
    <property type="match status" value="1"/>
</dbReference>
<feature type="transmembrane region" description="Helical" evidence="6">
    <location>
        <begin position="129"/>
        <end position="149"/>
    </location>
</feature>
<feature type="transmembrane region" description="Helical" evidence="6">
    <location>
        <begin position="6"/>
        <end position="23"/>
    </location>
</feature>
<reference evidence="8" key="2">
    <citation type="submission" date="2023-05" db="EMBL/GenBank/DDBJ databases">
        <authorList>
            <consortium name="Lawrence Berkeley National Laboratory"/>
            <person name="Steindorff A."/>
            <person name="Hensen N."/>
            <person name="Bonometti L."/>
            <person name="Westerberg I."/>
            <person name="Brannstrom I.O."/>
            <person name="Guillou S."/>
            <person name="Cros-Aarteil S."/>
            <person name="Calhoun S."/>
            <person name="Haridas S."/>
            <person name="Kuo A."/>
            <person name="Mondo S."/>
            <person name="Pangilinan J."/>
            <person name="Riley R."/>
            <person name="Labutti K."/>
            <person name="Andreopoulos B."/>
            <person name="Lipzen A."/>
            <person name="Chen C."/>
            <person name="Yanf M."/>
            <person name="Daum C."/>
            <person name="Ng V."/>
            <person name="Clum A."/>
            <person name="Ohm R."/>
            <person name="Martin F."/>
            <person name="Silar P."/>
            <person name="Natvig D."/>
            <person name="Lalanne C."/>
            <person name="Gautier V."/>
            <person name="Ament-Velasquez S.L."/>
            <person name="Kruys A."/>
            <person name="Hutchinson M.I."/>
            <person name="Powell A.J."/>
            <person name="Barry K."/>
            <person name="Miller A.N."/>
            <person name="Grigoriev I.V."/>
            <person name="Debuchy R."/>
            <person name="Gladieux P."/>
            <person name="Thoren M.H."/>
            <person name="Johannesson H."/>
        </authorList>
    </citation>
    <scope>NUCLEOTIDE SEQUENCE</scope>
    <source>
        <strain evidence="8">CBS 123565</strain>
    </source>
</reference>
<feature type="transmembrane region" description="Helical" evidence="6">
    <location>
        <begin position="266"/>
        <end position="284"/>
    </location>
</feature>
<feature type="domain" description="Inositolphosphotransferase Aur1/Ipt1" evidence="7">
    <location>
        <begin position="174"/>
        <end position="226"/>
    </location>
</feature>
<protein>
    <recommendedName>
        <fullName evidence="7">Inositolphosphotransferase Aur1/Ipt1 domain-containing protein</fullName>
    </recommendedName>
</protein>
<dbReference type="Proteomes" id="UP001304895">
    <property type="component" value="Unassembled WGS sequence"/>
</dbReference>
<evidence type="ECO:0000256" key="5">
    <source>
        <dbReference type="SAM" id="MobiDB-lite"/>
    </source>
</evidence>
<evidence type="ECO:0000256" key="4">
    <source>
        <dbReference type="ARBA" id="ARBA00023136"/>
    </source>
</evidence>
<evidence type="ECO:0000256" key="3">
    <source>
        <dbReference type="ARBA" id="ARBA00022989"/>
    </source>
</evidence>
<gene>
    <name evidence="8" type="ORF">BT67DRAFT_145648</name>
</gene>
<comment type="caution">
    <text evidence="8">The sequence shown here is derived from an EMBL/GenBank/DDBJ whole genome shotgun (WGS) entry which is preliminary data.</text>
</comment>
<evidence type="ECO:0000256" key="2">
    <source>
        <dbReference type="ARBA" id="ARBA00022692"/>
    </source>
</evidence>
<dbReference type="GO" id="GO:0016020">
    <property type="term" value="C:membrane"/>
    <property type="evidence" value="ECO:0007669"/>
    <property type="project" value="UniProtKB-SubCell"/>
</dbReference>
<organism evidence="8 9">
    <name type="scientific">Trichocladium antarcticum</name>
    <dbReference type="NCBI Taxonomy" id="1450529"/>
    <lineage>
        <taxon>Eukaryota</taxon>
        <taxon>Fungi</taxon>
        <taxon>Dikarya</taxon>
        <taxon>Ascomycota</taxon>
        <taxon>Pezizomycotina</taxon>
        <taxon>Sordariomycetes</taxon>
        <taxon>Sordariomycetidae</taxon>
        <taxon>Sordariales</taxon>
        <taxon>Chaetomiaceae</taxon>
        <taxon>Trichocladium</taxon>
    </lineage>
</organism>
<keyword evidence="9" id="KW-1185">Reference proteome</keyword>
<feature type="domain" description="Inositolphosphotransferase Aur1/Ipt1" evidence="7">
    <location>
        <begin position="257"/>
        <end position="403"/>
    </location>
</feature>
<proteinExistence type="predicted"/>
<sequence>MAIGAILEPLIVVSFLTFGTIVNRNKSYSKQSRSAASTARPHPWQHLKYDAESEYDDVETGQRKEEERVPLHSPLSRSSSSSGQTLAEDDLADKPISRTRKRKVRFMGWEREVTTPNTEVFKDRLLSRVLQRFPFLVEVWYWALIYWVYQLGRAFTAVTLLESTVDTAREHALQVIHVEQRLGIFVEPAIQAWFLTHPTLMRYTNKTYSFIHIPGTILFLIVLYHFTTAKPRQKLQEENNGKALADNWRERAPAFGPAIYERRRRTMAMCNLLAFIVFTFWPCMPPRLLSDPAYKGEFAKESKSYGFVDTVHGSDGDSSVWTTNRFCNQYAAMPSLHFGYSFLVGLTIATVPLGRRGRLGWKRLAIVCLGMVYPSVILTAIVATANHFILDAVAGAIACIIAWNFNDVLLNVLVIEDYFLSLLRMHKP</sequence>
<accession>A0AAN6ZAA2</accession>
<dbReference type="AlphaFoldDB" id="A0AAN6ZAA2"/>
<feature type="transmembrane region" description="Helical" evidence="6">
    <location>
        <begin position="392"/>
        <end position="415"/>
    </location>
</feature>
<evidence type="ECO:0000259" key="7">
    <source>
        <dbReference type="Pfam" id="PF14378"/>
    </source>
</evidence>
<keyword evidence="4 6" id="KW-0472">Membrane</keyword>
<feature type="transmembrane region" description="Helical" evidence="6">
    <location>
        <begin position="364"/>
        <end position="386"/>
    </location>
</feature>
<feature type="transmembrane region" description="Helical" evidence="6">
    <location>
        <begin position="330"/>
        <end position="352"/>
    </location>
</feature>
<dbReference type="CDD" id="cd03386">
    <property type="entry name" value="PAP2_Aur1_like"/>
    <property type="match status" value="1"/>
</dbReference>
<dbReference type="InterPro" id="IPR052185">
    <property type="entry name" value="IPC_Synthase-Related"/>
</dbReference>
<evidence type="ECO:0000313" key="8">
    <source>
        <dbReference type="EMBL" id="KAK4131660.1"/>
    </source>
</evidence>
<comment type="subcellular location">
    <subcellularLocation>
        <location evidence="1">Membrane</location>
        <topology evidence="1">Multi-pass membrane protein</topology>
    </subcellularLocation>
</comment>
<evidence type="ECO:0000256" key="6">
    <source>
        <dbReference type="SAM" id="Phobius"/>
    </source>
</evidence>
<keyword evidence="3 6" id="KW-1133">Transmembrane helix</keyword>
<evidence type="ECO:0000313" key="9">
    <source>
        <dbReference type="Proteomes" id="UP001304895"/>
    </source>
</evidence>
<feature type="transmembrane region" description="Helical" evidence="6">
    <location>
        <begin position="208"/>
        <end position="226"/>
    </location>
</feature>
<dbReference type="PANTHER" id="PTHR31310">
    <property type="match status" value="1"/>
</dbReference>